<dbReference type="InterPro" id="IPR015915">
    <property type="entry name" value="Kelch-typ_b-propeller"/>
</dbReference>
<dbReference type="Pfam" id="PF24681">
    <property type="entry name" value="Kelch_KLHDC2_KLHL20_DRC7"/>
    <property type="match status" value="4"/>
</dbReference>
<name>A0A1X7UXD3_AMPQE</name>
<proteinExistence type="predicted"/>
<sequence length="1150" mass="129143">MASKTDYQPVKRWGHSTVKVGDYLYMWSGALSGVQDSQKEKAQMDVYHLPMGTWDQKPTTGTPPPKTSGYSSAAVGNNIYYFGGLGHGYHNSMHCFNVNTFKWMELSPSSSDRSPLRKLYGCMISIHFDGEDYLAIIGGIGSSSTPEQHNAQYKDTGRCNEIHYYKISLDQWISPVVTGDRPPPISSFTLTSVTNNTAVMFGGLTDNEDSNKLYMISFTRTSVDILEVPNPGGSVQWPKGRSGHSSVLITTSSGPHLLVVGGFPASDAWLLDINKRKWNELTSLPGNITFRQYHSLTTWSVTPTTNWIIEFGGSLTSYTDTAVIELRCTSDNDWFTSVIPLDQYQDQLRRRILSDWENLGMEKQLQVVIDHLQQREREFYEEQLQREIKEKEQIQQDRDKEQQQLLQKKATLSQQLDDATTHLEQAEKDKSCLELEYYEKLKAKVAEILEEKTQVEEKKQIITEDYEKLKLKVADMEEQYLKEKQIIIDDNQNLISEKDKVIAKLTSQVEEQSQNEKQIITNLKDKELYIAKLVKERQEKVLQQLIKETSSIGLQFNYLIPSMDSLDSSVIIAGQKLFILQGDRSHSLQWEKYGFRLECPQGAVSKDTEVAVTALAGGNFKVPKGTVLVSAVYAISVSKALLKPLVIELQHCVDLRNSSQTGCLKFVRAPLKSPYQFSIVEGGSFRVGERYGLIKREQFSCMGIVAEMSNGDTPSDSESEEGYEIPPEGSTDDTHNDSSNGARETSERTASPINTELSQESVTDDSNQKVQKVESTSGASNVSNESTEDEVKQKPNEDKGVTLLYTGMMYHEKKEVNQWMTTFSVVRDLEVLQQYLGNEHPKAEKDGPIVPFKYNQPDGYQPVERSGLFTVKVGDYLYMWGGFLSGELDGDMDKSMTSSMDLYHLPTGSWEGRPTNGNPPLRASGYSSAAIGNNIYFFGGNRASSYRNSLHCFNVDSFNWRELSPSSSDRGPMKKTYSCMISAHFDGENYLTIIGGIRSSSIKFNTPKQPDAQYSADGRCNEIHYYRILSDQWISPVVTGDRPPPIEDFTLTPVTNNTAVMFGGSTINGRSNKLYMISFAKTSVDILEVPNPGGSVQWPKGRWGHSSVLITTSSGPHLLVVGGYDANDVWLLDINKRKWKEVADCQYDII</sequence>
<dbReference type="OrthoDB" id="9973021at2759"/>
<keyword evidence="2" id="KW-0677">Repeat</keyword>
<dbReference type="InParanoid" id="A0A1X7UXD3"/>
<dbReference type="Gene3D" id="2.120.10.80">
    <property type="entry name" value="Kelch-type beta propeller"/>
    <property type="match status" value="4"/>
</dbReference>
<evidence type="ECO:0000256" key="4">
    <source>
        <dbReference type="SAM" id="MobiDB-lite"/>
    </source>
</evidence>
<reference evidence="5" key="1">
    <citation type="submission" date="2017-05" db="UniProtKB">
        <authorList>
            <consortium name="EnsemblMetazoa"/>
        </authorList>
    </citation>
    <scope>IDENTIFICATION</scope>
</reference>
<dbReference type="EnsemblMetazoa" id="Aqu2.1.32625_001">
    <property type="protein sequence ID" value="Aqu2.1.32625_001"/>
    <property type="gene ID" value="Aqu2.1.32625"/>
</dbReference>
<dbReference type="PANTHER" id="PTHR46228:SF2">
    <property type="entry name" value="KELCH REPEAT PROTEIN (AFU_ORTHOLOGUE AFUA_4G14350)"/>
    <property type="match status" value="1"/>
</dbReference>
<feature type="region of interest" description="Disordered" evidence="4">
    <location>
        <begin position="707"/>
        <end position="798"/>
    </location>
</feature>
<accession>A0A1X7UXD3</accession>
<feature type="compositionally biased region" description="Polar residues" evidence="4">
    <location>
        <begin position="737"/>
        <end position="785"/>
    </location>
</feature>
<evidence type="ECO:0000256" key="2">
    <source>
        <dbReference type="ARBA" id="ARBA00022737"/>
    </source>
</evidence>
<feature type="coiled-coil region" evidence="3">
    <location>
        <begin position="377"/>
        <end position="486"/>
    </location>
</feature>
<evidence type="ECO:0000313" key="5">
    <source>
        <dbReference type="EnsemblMetazoa" id="Aqu2.1.32625_001"/>
    </source>
</evidence>
<dbReference type="AlphaFoldDB" id="A0A1X7UXD3"/>
<organism evidence="5">
    <name type="scientific">Amphimedon queenslandica</name>
    <name type="common">Sponge</name>
    <dbReference type="NCBI Taxonomy" id="400682"/>
    <lineage>
        <taxon>Eukaryota</taxon>
        <taxon>Metazoa</taxon>
        <taxon>Porifera</taxon>
        <taxon>Demospongiae</taxon>
        <taxon>Heteroscleromorpha</taxon>
        <taxon>Haplosclerida</taxon>
        <taxon>Niphatidae</taxon>
        <taxon>Amphimedon</taxon>
    </lineage>
</organism>
<keyword evidence="1" id="KW-0880">Kelch repeat</keyword>
<evidence type="ECO:0000256" key="3">
    <source>
        <dbReference type="SAM" id="Coils"/>
    </source>
</evidence>
<protein>
    <submittedName>
        <fullName evidence="5">Uncharacterized protein</fullName>
    </submittedName>
</protein>
<dbReference type="PANTHER" id="PTHR46228">
    <property type="entry name" value="KELCH DOMAIN-CONTAINING PROTEIN"/>
    <property type="match status" value="1"/>
</dbReference>
<dbReference type="SUPFAM" id="SSF117281">
    <property type="entry name" value="Kelch motif"/>
    <property type="match status" value="2"/>
</dbReference>
<feature type="compositionally biased region" description="Basic and acidic residues" evidence="4">
    <location>
        <begin position="789"/>
        <end position="798"/>
    </location>
</feature>
<keyword evidence="3" id="KW-0175">Coiled coil</keyword>
<evidence type="ECO:0000256" key="1">
    <source>
        <dbReference type="ARBA" id="ARBA00022441"/>
    </source>
</evidence>